<dbReference type="RefSeq" id="WP_172315262.1">
    <property type="nucleotide sequence ID" value="NZ_WOEY01000106.1"/>
</dbReference>
<accession>A0ABX2BY96</accession>
<sequence length="107" mass="11318">MPCYQDDFHPDALQDFALHQRAGRYHALGQLLALIDEVIEHGLASGEAPVHPVAVVSGYGLFERCAPQMFGVFSIGAPPAPGQLPVLRLLAIDTTAMAARAAAAARV</sequence>
<keyword evidence="2" id="KW-1185">Reference proteome</keyword>
<dbReference type="EMBL" id="WOEY01000106">
    <property type="protein sequence ID" value="NPT44903.1"/>
    <property type="molecule type" value="Genomic_DNA"/>
</dbReference>
<proteinExistence type="predicted"/>
<dbReference type="Proteomes" id="UP000652198">
    <property type="component" value="Unassembled WGS sequence"/>
</dbReference>
<name>A0ABX2BY96_9BURK</name>
<reference evidence="1 2" key="1">
    <citation type="submission" date="2019-11" db="EMBL/GenBank/DDBJ databases">
        <title>Metabolism of dissolved organic matter in forest soils.</title>
        <authorList>
            <person name="Cyle K.T."/>
            <person name="Wilhelm R.C."/>
            <person name="Martinez C.E."/>
        </authorList>
    </citation>
    <scope>NUCLEOTIDE SEQUENCE [LARGE SCALE GENOMIC DNA]</scope>
    <source>
        <strain evidence="1 2">1N</strain>
    </source>
</reference>
<evidence type="ECO:0000313" key="2">
    <source>
        <dbReference type="Proteomes" id="UP000652198"/>
    </source>
</evidence>
<evidence type="ECO:0000313" key="1">
    <source>
        <dbReference type="EMBL" id="NPT44903.1"/>
    </source>
</evidence>
<gene>
    <name evidence="1" type="ORF">GNZ12_27015</name>
</gene>
<comment type="caution">
    <text evidence="1">The sequence shown here is derived from an EMBL/GenBank/DDBJ whole genome shotgun (WGS) entry which is preliminary data.</text>
</comment>
<protein>
    <submittedName>
        <fullName evidence="1">Uncharacterized protein</fullName>
    </submittedName>
</protein>
<organism evidence="1 2">
    <name type="scientific">Paraburkholderia solitsugae</name>
    <dbReference type="NCBI Taxonomy" id="2675748"/>
    <lineage>
        <taxon>Bacteria</taxon>
        <taxon>Pseudomonadati</taxon>
        <taxon>Pseudomonadota</taxon>
        <taxon>Betaproteobacteria</taxon>
        <taxon>Burkholderiales</taxon>
        <taxon>Burkholderiaceae</taxon>
        <taxon>Paraburkholderia</taxon>
    </lineage>
</organism>